<comment type="caution">
    <text evidence="2">The sequence shown here is derived from an EMBL/GenBank/DDBJ whole genome shotgun (WGS) entry which is preliminary data.</text>
</comment>
<reference evidence="2 3" key="1">
    <citation type="submission" date="2018-07" db="EMBL/GenBank/DDBJ databases">
        <title>Genomic Encyclopedia of Type Strains, Phase III (KMG-III): the genomes of soil and plant-associated and newly described type strains.</title>
        <authorList>
            <person name="Whitman W."/>
        </authorList>
    </citation>
    <scope>NUCLEOTIDE SEQUENCE [LARGE SCALE GENOMIC DNA]</scope>
    <source>
        <strain evidence="2 3">CECT 7287</strain>
    </source>
</reference>
<sequence>MIENLGGRLQEIREEERKYHEALYENQKLFAKGSWLAKPVRTVMEALESFAAYDYVRVLDLGCGVGRNSIPIAQFLQARSGEVVCVDLLVSALSKLEVYSREYGVGEQIRTMQSDIGDYAIAPDEYDYIVAVSSLEHVESERMFMSVLGRMARGTRRCGVNCIIMSASIRETDALTGEKLEPYMELNLSEERLRQILSSAYPGWGTLYTTTKALQFEIERNGRDILLTSDCVTFVVRKES</sequence>
<dbReference type="Pfam" id="PF13649">
    <property type="entry name" value="Methyltransf_25"/>
    <property type="match status" value="1"/>
</dbReference>
<organism evidence="2 3">
    <name type="scientific">Cohnella phaseoli</name>
    <dbReference type="NCBI Taxonomy" id="456490"/>
    <lineage>
        <taxon>Bacteria</taxon>
        <taxon>Bacillati</taxon>
        <taxon>Bacillota</taxon>
        <taxon>Bacilli</taxon>
        <taxon>Bacillales</taxon>
        <taxon>Paenibacillaceae</taxon>
        <taxon>Cohnella</taxon>
    </lineage>
</organism>
<protein>
    <submittedName>
        <fullName evidence="2">Methyltransferase family protein</fullName>
    </submittedName>
</protein>
<dbReference type="EMBL" id="QRDZ01000003">
    <property type="protein sequence ID" value="RED86565.1"/>
    <property type="molecule type" value="Genomic_DNA"/>
</dbReference>
<accession>A0A3D9KJF2</accession>
<name>A0A3D9KJF2_9BACL</name>
<keyword evidence="3" id="KW-1185">Reference proteome</keyword>
<dbReference type="AlphaFoldDB" id="A0A3D9KJF2"/>
<dbReference type="CDD" id="cd02440">
    <property type="entry name" value="AdoMet_MTases"/>
    <property type="match status" value="1"/>
</dbReference>
<gene>
    <name evidence="2" type="ORF">DFP98_103420</name>
</gene>
<keyword evidence="2" id="KW-0489">Methyltransferase</keyword>
<dbReference type="SUPFAM" id="SSF53335">
    <property type="entry name" value="S-adenosyl-L-methionine-dependent methyltransferases"/>
    <property type="match status" value="1"/>
</dbReference>
<evidence type="ECO:0000313" key="3">
    <source>
        <dbReference type="Proteomes" id="UP000256977"/>
    </source>
</evidence>
<proteinExistence type="predicted"/>
<dbReference type="GO" id="GO:0008168">
    <property type="term" value="F:methyltransferase activity"/>
    <property type="evidence" value="ECO:0007669"/>
    <property type="project" value="UniProtKB-KW"/>
</dbReference>
<dbReference type="InterPro" id="IPR029063">
    <property type="entry name" value="SAM-dependent_MTases_sf"/>
</dbReference>
<evidence type="ECO:0000313" key="2">
    <source>
        <dbReference type="EMBL" id="RED86565.1"/>
    </source>
</evidence>
<dbReference type="GO" id="GO:0032259">
    <property type="term" value="P:methylation"/>
    <property type="evidence" value="ECO:0007669"/>
    <property type="project" value="UniProtKB-KW"/>
</dbReference>
<dbReference type="RefSeq" id="WP_246016428.1">
    <property type="nucleotide sequence ID" value="NZ_QRDZ01000003.1"/>
</dbReference>
<dbReference type="Gene3D" id="3.40.50.150">
    <property type="entry name" value="Vaccinia Virus protein VP39"/>
    <property type="match status" value="1"/>
</dbReference>
<evidence type="ECO:0000259" key="1">
    <source>
        <dbReference type="Pfam" id="PF13649"/>
    </source>
</evidence>
<dbReference type="Proteomes" id="UP000256977">
    <property type="component" value="Unassembled WGS sequence"/>
</dbReference>
<dbReference type="InterPro" id="IPR041698">
    <property type="entry name" value="Methyltransf_25"/>
</dbReference>
<keyword evidence="2" id="KW-0808">Transferase</keyword>
<feature type="domain" description="Methyltransferase" evidence="1">
    <location>
        <begin position="58"/>
        <end position="153"/>
    </location>
</feature>